<accession>A0ABU9DN34</accession>
<sequence>MVWELESNTEGFQTFQLVEFEESSIVFAEMFNGVELISDHKWNPVYVEVADEGMESDYPHFWGSSGVPIVSENAKIILEDVLGNEVEFLPIMLGEKIYYAIHIIKHLDAVDRTKTEFRQLPSGLIVGFKKLHFIQNVIENHNIFKVYLNNNLYGTSIFVSDVLKEIVIKHQLKGFKFKQFS</sequence>
<evidence type="ECO:0000259" key="1">
    <source>
        <dbReference type="Pfam" id="PF07791"/>
    </source>
</evidence>
<dbReference type="Proteomes" id="UP001469365">
    <property type="component" value="Unassembled WGS sequence"/>
</dbReference>
<feature type="domain" description="Immunity MXAN-0049 protein" evidence="1">
    <location>
        <begin position="61"/>
        <end position="179"/>
    </location>
</feature>
<keyword evidence="3" id="KW-1185">Reference proteome</keyword>
<evidence type="ECO:0000313" key="3">
    <source>
        <dbReference type="Proteomes" id="UP001469365"/>
    </source>
</evidence>
<dbReference type="EMBL" id="JBBPCC010000014">
    <property type="protein sequence ID" value="MEK8130284.1"/>
    <property type="molecule type" value="Genomic_DNA"/>
</dbReference>
<reference evidence="2 3" key="1">
    <citation type="submission" date="2024-04" db="EMBL/GenBank/DDBJ databases">
        <title>draft genome sequnece of Paenibacillus filicis.</title>
        <authorList>
            <person name="Kim D.-U."/>
        </authorList>
    </citation>
    <scope>NUCLEOTIDE SEQUENCE [LARGE SCALE GENOMIC DNA]</scope>
    <source>
        <strain evidence="2 3">KACC14197</strain>
    </source>
</reference>
<organism evidence="2 3">
    <name type="scientific">Paenibacillus filicis</name>
    <dbReference type="NCBI Taxonomy" id="669464"/>
    <lineage>
        <taxon>Bacteria</taxon>
        <taxon>Bacillati</taxon>
        <taxon>Bacillota</taxon>
        <taxon>Bacilli</taxon>
        <taxon>Bacillales</taxon>
        <taxon>Paenibacillaceae</taxon>
        <taxon>Paenibacillus</taxon>
    </lineage>
</organism>
<gene>
    <name evidence="2" type="ORF">WMW72_20470</name>
</gene>
<comment type="caution">
    <text evidence="2">The sequence shown here is derived from an EMBL/GenBank/DDBJ whole genome shotgun (WGS) entry which is preliminary data.</text>
</comment>
<protein>
    <submittedName>
        <fullName evidence="2">DUF1629 domain-containing protein</fullName>
    </submittedName>
</protein>
<dbReference type="RefSeq" id="WP_341417418.1">
    <property type="nucleotide sequence ID" value="NZ_JBBPCC010000014.1"/>
</dbReference>
<evidence type="ECO:0000313" key="2">
    <source>
        <dbReference type="EMBL" id="MEK8130284.1"/>
    </source>
</evidence>
<proteinExistence type="predicted"/>
<dbReference type="InterPro" id="IPR012433">
    <property type="entry name" value="Imm11"/>
</dbReference>
<dbReference type="Pfam" id="PF07791">
    <property type="entry name" value="Imm11"/>
    <property type="match status" value="1"/>
</dbReference>
<name>A0ABU9DN34_9BACL</name>